<dbReference type="PROSITE" id="PS50164">
    <property type="entry name" value="GIY_YIG"/>
    <property type="match status" value="1"/>
</dbReference>
<evidence type="ECO:0000259" key="1">
    <source>
        <dbReference type="PROSITE" id="PS50164"/>
    </source>
</evidence>
<dbReference type="Gene3D" id="3.40.1440.10">
    <property type="entry name" value="GIY-YIG endonuclease"/>
    <property type="match status" value="1"/>
</dbReference>
<evidence type="ECO:0000313" key="2">
    <source>
        <dbReference type="EMBL" id="MBD2738516.1"/>
    </source>
</evidence>
<dbReference type="Pfam" id="PF01541">
    <property type="entry name" value="GIY-YIG"/>
    <property type="match status" value="1"/>
</dbReference>
<dbReference type="RefSeq" id="WP_190959050.1">
    <property type="nucleotide sequence ID" value="NZ_JACJTU010000052.1"/>
</dbReference>
<evidence type="ECO:0000313" key="3">
    <source>
        <dbReference type="Proteomes" id="UP000637383"/>
    </source>
</evidence>
<reference evidence="2 3" key="1">
    <citation type="journal article" date="2020" name="ISME J.">
        <title>Comparative genomics reveals insights into cyanobacterial evolution and habitat adaptation.</title>
        <authorList>
            <person name="Chen M.Y."/>
            <person name="Teng W.K."/>
            <person name="Zhao L."/>
            <person name="Hu C.X."/>
            <person name="Zhou Y.K."/>
            <person name="Han B.P."/>
            <person name="Song L.R."/>
            <person name="Shu W.S."/>
        </authorList>
    </citation>
    <scope>NUCLEOTIDE SEQUENCE [LARGE SCALE GENOMIC DNA]</scope>
    <source>
        <strain evidence="2 3">FACHB-159</strain>
    </source>
</reference>
<dbReference type="InterPro" id="IPR035901">
    <property type="entry name" value="GIY-YIG_endonuc_sf"/>
</dbReference>
<proteinExistence type="predicted"/>
<name>A0ABR8KG36_9NOSO</name>
<dbReference type="SMART" id="SM00465">
    <property type="entry name" value="GIYc"/>
    <property type="match status" value="1"/>
</dbReference>
<dbReference type="SUPFAM" id="SSF82771">
    <property type="entry name" value="GIY-YIG endonuclease"/>
    <property type="match status" value="1"/>
</dbReference>
<keyword evidence="3" id="KW-1185">Reference proteome</keyword>
<gene>
    <name evidence="2" type="ORF">H6H03_32335</name>
</gene>
<organism evidence="2 3">
    <name type="scientific">Nostoc paludosum FACHB-159</name>
    <dbReference type="NCBI Taxonomy" id="2692908"/>
    <lineage>
        <taxon>Bacteria</taxon>
        <taxon>Bacillati</taxon>
        <taxon>Cyanobacteriota</taxon>
        <taxon>Cyanophyceae</taxon>
        <taxon>Nostocales</taxon>
        <taxon>Nostocaceae</taxon>
        <taxon>Nostoc</taxon>
    </lineage>
</organism>
<dbReference type="InterPro" id="IPR000305">
    <property type="entry name" value="GIY-YIG_endonuc"/>
</dbReference>
<dbReference type="Proteomes" id="UP000637383">
    <property type="component" value="Unassembled WGS sequence"/>
</dbReference>
<comment type="caution">
    <text evidence="2">The sequence shown here is derived from an EMBL/GenBank/DDBJ whole genome shotgun (WGS) entry which is preliminary data.</text>
</comment>
<accession>A0ABR8KG36</accession>
<sequence length="466" mass="54201">MVCGIYQILNTVNGKSYIGQSRNIYRRWKQHTRGLDKPNVLEIGSYPLRYAFLKYELKQVVTTPGLTGLFDFKIIEECTEDKLLERERFWINKIDPEYNCNIWTPARKKKQIDSEPKFWVQYHNYNALGYLPAEYIIDEYLVEEIDYDEALTGIGTNKRSVLNTVGDTVFLIVGIGEKPKQYYLWSKFICEEINIQENENLLSYSAFGSGHLLDSPQLLNSKEFNEFKKYCGNFGFGFMRIKESGEGSIYLDTLKEIGEKHKPVQTKFNFSHYIKNFYTEVTRINPQELSAYHKRGFAQHLAISLHPQDAVLLLWQICTTLVIFEPSNKVLNYEGNTLLVHTLDYYNPESEKDFLISCGLDEETFPINAIQGWVIFEKIFKYDEQSFAADKDLHLLGESLAKYQSDCGYEGYNAWGITVKEPLIFDVPIVNVFAPEDIYSEEFWEPETGVDLEDFLLALERPFKSE</sequence>
<dbReference type="EMBL" id="JACJTU010000052">
    <property type="protein sequence ID" value="MBD2738516.1"/>
    <property type="molecule type" value="Genomic_DNA"/>
</dbReference>
<feature type="domain" description="GIY-YIG" evidence="1">
    <location>
        <begin position="1"/>
        <end position="100"/>
    </location>
</feature>
<protein>
    <submittedName>
        <fullName evidence="2">GIY-YIG nuclease family protein</fullName>
    </submittedName>
</protein>